<comment type="caution">
    <text evidence="2">The sequence shown here is derived from an EMBL/GenBank/DDBJ whole genome shotgun (WGS) entry which is preliminary data.</text>
</comment>
<feature type="transmembrane region" description="Helical" evidence="1">
    <location>
        <begin position="47"/>
        <end position="72"/>
    </location>
</feature>
<protein>
    <submittedName>
        <fullName evidence="2">DUF4239 domain-containing protein</fullName>
    </submittedName>
</protein>
<dbReference type="EMBL" id="VDFV01000042">
    <property type="protein sequence ID" value="TNC64509.1"/>
    <property type="molecule type" value="Genomic_DNA"/>
</dbReference>
<proteinExistence type="predicted"/>
<name>A0A5C4N7P9_9RHOB</name>
<dbReference type="OrthoDB" id="8016862at2"/>
<sequence length="305" mass="33604">MGSPSRLVASPARGCLSPRLRPTRVRARLPASAGAGHTGHVDDSGTLLVSILLGASFVLGTVALVLGSYLLARRVLHPGQDGDGTAEVVAQVAVRVATLHSLVLGLVYAQELDAYKNLRATLSEEAVAIADVFNDAQRFGGVAMEPVQQGLARYIGLVVEEEWPMLASERRLSPEAWAQWEDVYERLLDLTPTTERERYLADRMRERISTVARFRQLREATSMDRFTVLFWLPALFGLVIVAMAFYIYRPTRTHLVLLSLLGTYSGVILFFIFAFGNPYAAPGKLEPRPFQALLAGEIGERRPPE</sequence>
<keyword evidence="3" id="KW-1185">Reference proteome</keyword>
<accession>A0A5C4N7P9</accession>
<dbReference type="Proteomes" id="UP000305709">
    <property type="component" value="Unassembled WGS sequence"/>
</dbReference>
<feature type="transmembrane region" description="Helical" evidence="1">
    <location>
        <begin position="228"/>
        <end position="248"/>
    </location>
</feature>
<keyword evidence="1" id="KW-0472">Membrane</keyword>
<evidence type="ECO:0000313" key="2">
    <source>
        <dbReference type="EMBL" id="TNC64509.1"/>
    </source>
</evidence>
<keyword evidence="1" id="KW-1133">Transmembrane helix</keyword>
<evidence type="ECO:0000313" key="3">
    <source>
        <dbReference type="Proteomes" id="UP000305709"/>
    </source>
</evidence>
<evidence type="ECO:0000256" key="1">
    <source>
        <dbReference type="SAM" id="Phobius"/>
    </source>
</evidence>
<feature type="transmembrane region" description="Helical" evidence="1">
    <location>
        <begin position="254"/>
        <end position="275"/>
    </location>
</feature>
<dbReference type="AlphaFoldDB" id="A0A5C4N7P9"/>
<reference evidence="2 3" key="1">
    <citation type="submission" date="2019-06" db="EMBL/GenBank/DDBJ databases">
        <authorList>
            <person name="Jiang L."/>
        </authorList>
    </citation>
    <scope>NUCLEOTIDE SEQUENCE [LARGE SCALE GENOMIC DNA]</scope>
    <source>
        <strain evidence="2 3">YIM 48858</strain>
    </source>
</reference>
<gene>
    <name evidence="2" type="ORF">FHG71_18470</name>
</gene>
<dbReference type="RefSeq" id="WP_139083173.1">
    <property type="nucleotide sequence ID" value="NZ_VDFV01000042.1"/>
</dbReference>
<organism evidence="2 3">
    <name type="scientific">Rubellimicrobium roseum</name>
    <dbReference type="NCBI Taxonomy" id="687525"/>
    <lineage>
        <taxon>Bacteria</taxon>
        <taxon>Pseudomonadati</taxon>
        <taxon>Pseudomonadota</taxon>
        <taxon>Alphaproteobacteria</taxon>
        <taxon>Rhodobacterales</taxon>
        <taxon>Roseobacteraceae</taxon>
        <taxon>Rubellimicrobium</taxon>
    </lineage>
</organism>
<keyword evidence="1" id="KW-0812">Transmembrane</keyword>
<dbReference type="Pfam" id="PF14023">
    <property type="entry name" value="Bestrophin-like"/>
    <property type="match status" value="1"/>
</dbReference>
<dbReference type="InterPro" id="IPR025333">
    <property type="entry name" value="DUF4239"/>
</dbReference>